<dbReference type="Pfam" id="PF00106">
    <property type="entry name" value="adh_short"/>
    <property type="match status" value="1"/>
</dbReference>
<dbReference type="GO" id="GO:0016491">
    <property type="term" value="F:oxidoreductase activity"/>
    <property type="evidence" value="ECO:0007669"/>
    <property type="project" value="UniProtKB-KW"/>
</dbReference>
<dbReference type="CDD" id="cd05233">
    <property type="entry name" value="SDR_c"/>
    <property type="match status" value="1"/>
</dbReference>
<proteinExistence type="inferred from homology"/>
<comment type="similarity">
    <text evidence="1 3">Belongs to the short-chain dehydrogenases/reductases (SDR) family.</text>
</comment>
<keyword evidence="2" id="KW-0560">Oxidoreductase</keyword>
<evidence type="ECO:0000256" key="2">
    <source>
        <dbReference type="ARBA" id="ARBA00023002"/>
    </source>
</evidence>
<evidence type="ECO:0000313" key="4">
    <source>
        <dbReference type="EMBL" id="PWN32952.1"/>
    </source>
</evidence>
<dbReference type="PANTHER" id="PTHR43669:SF3">
    <property type="entry name" value="ALCOHOL DEHYDROGENASE, PUTATIVE (AFU_ORTHOLOGUE AFUA_3G03445)-RELATED"/>
    <property type="match status" value="1"/>
</dbReference>
<dbReference type="PRINTS" id="PR00081">
    <property type="entry name" value="GDHRDH"/>
</dbReference>
<dbReference type="Proteomes" id="UP000245771">
    <property type="component" value="Unassembled WGS sequence"/>
</dbReference>
<dbReference type="EMBL" id="KZ819605">
    <property type="protein sequence ID" value="PWN32952.1"/>
    <property type="molecule type" value="Genomic_DNA"/>
</dbReference>
<name>A0A316V686_9BASI</name>
<evidence type="ECO:0000256" key="3">
    <source>
        <dbReference type="RuleBase" id="RU000363"/>
    </source>
</evidence>
<dbReference type="PANTHER" id="PTHR43669">
    <property type="entry name" value="5-KETO-D-GLUCONATE 5-REDUCTASE"/>
    <property type="match status" value="1"/>
</dbReference>
<dbReference type="InterPro" id="IPR002347">
    <property type="entry name" value="SDR_fam"/>
</dbReference>
<accession>A0A316V686</accession>
<dbReference type="OrthoDB" id="1933717at2759"/>
<reference evidence="4 5" key="1">
    <citation type="journal article" date="2018" name="Mol. Biol. Evol.">
        <title>Broad Genomic Sampling Reveals a Smut Pathogenic Ancestry of the Fungal Clade Ustilaginomycotina.</title>
        <authorList>
            <person name="Kijpornyongpan T."/>
            <person name="Mondo S.J."/>
            <person name="Barry K."/>
            <person name="Sandor L."/>
            <person name="Lee J."/>
            <person name="Lipzen A."/>
            <person name="Pangilinan J."/>
            <person name="LaButti K."/>
            <person name="Hainaut M."/>
            <person name="Henrissat B."/>
            <person name="Grigoriev I.V."/>
            <person name="Spatafora J.W."/>
            <person name="Aime M.C."/>
        </authorList>
    </citation>
    <scope>NUCLEOTIDE SEQUENCE [LARGE SCALE GENOMIC DNA]</scope>
    <source>
        <strain evidence="4 5">MCA 3882</strain>
    </source>
</reference>
<dbReference type="AlphaFoldDB" id="A0A316V686"/>
<dbReference type="SUPFAM" id="SSF51735">
    <property type="entry name" value="NAD(P)-binding Rossmann-fold domains"/>
    <property type="match status" value="1"/>
</dbReference>
<dbReference type="InterPro" id="IPR036291">
    <property type="entry name" value="NAD(P)-bd_dom_sf"/>
</dbReference>
<dbReference type="InParanoid" id="A0A316V686"/>
<organism evidence="4 5">
    <name type="scientific">Meira miltonrushii</name>
    <dbReference type="NCBI Taxonomy" id="1280837"/>
    <lineage>
        <taxon>Eukaryota</taxon>
        <taxon>Fungi</taxon>
        <taxon>Dikarya</taxon>
        <taxon>Basidiomycota</taxon>
        <taxon>Ustilaginomycotina</taxon>
        <taxon>Exobasidiomycetes</taxon>
        <taxon>Exobasidiales</taxon>
        <taxon>Brachybasidiaceae</taxon>
        <taxon>Meira</taxon>
    </lineage>
</organism>
<evidence type="ECO:0000313" key="5">
    <source>
        <dbReference type="Proteomes" id="UP000245771"/>
    </source>
</evidence>
<evidence type="ECO:0000256" key="1">
    <source>
        <dbReference type="ARBA" id="ARBA00006484"/>
    </source>
</evidence>
<dbReference type="RefSeq" id="XP_025353254.1">
    <property type="nucleotide sequence ID" value="XM_025499448.1"/>
</dbReference>
<dbReference type="GeneID" id="37021229"/>
<sequence length="266" mass="28254">MTSSSSSSLKLEMTTPGVAVITGASSGIGRATAIALAEAGWTCVLSGRREDELKETAKMIEKATEAEGKTLIVSGDLTQPGASEKVFESAFNTFGRIDLLFNNAGIAQPNGPIDEIDFEAFQKLLHINISVPFECTSLAFKYMKKQNPQGGRIINNGSISSMSPRPNSAPYTLSKHAITGLTKSTALDGRQYRIACTQIDIGNAISSLSASIGTGHPQADGSIKKEDMMDVRYAAQSVVYLASLPLEVNVLNQTIMATNMPFVGRG</sequence>
<dbReference type="PRINTS" id="PR00080">
    <property type="entry name" value="SDRFAMILY"/>
</dbReference>
<gene>
    <name evidence="4" type="ORF">FA14DRAFT_162154</name>
</gene>
<dbReference type="Gene3D" id="3.40.50.720">
    <property type="entry name" value="NAD(P)-binding Rossmann-like Domain"/>
    <property type="match status" value="1"/>
</dbReference>
<protein>
    <submittedName>
        <fullName evidence="4">Short-chain dehydrogenase/reductase SDR</fullName>
    </submittedName>
</protein>
<dbReference type="STRING" id="1280837.A0A316V686"/>
<keyword evidence="5" id="KW-1185">Reference proteome</keyword>